<comment type="caution">
    <text evidence="4">The sequence shown here is derived from an EMBL/GenBank/DDBJ whole genome shotgun (WGS) entry which is preliminary data.</text>
</comment>
<dbReference type="PANTHER" id="PTHR33365:SF4">
    <property type="entry name" value="CYCLOCHLOROTINE BIOSYNTHESIS PROTEIN O"/>
    <property type="match status" value="1"/>
</dbReference>
<evidence type="ECO:0000313" key="4">
    <source>
        <dbReference type="EMBL" id="KAJ5087522.1"/>
    </source>
</evidence>
<dbReference type="EMBL" id="JAPQKH010000007">
    <property type="protein sequence ID" value="KAJ5087522.1"/>
    <property type="molecule type" value="Genomic_DNA"/>
</dbReference>
<reference evidence="4" key="2">
    <citation type="journal article" date="2023" name="IMA Fungus">
        <title>Comparative genomic study of the Penicillium genus elucidates a diverse pangenome and 15 lateral gene transfer events.</title>
        <authorList>
            <person name="Petersen C."/>
            <person name="Sorensen T."/>
            <person name="Nielsen M.R."/>
            <person name="Sondergaard T.E."/>
            <person name="Sorensen J.L."/>
            <person name="Fitzpatrick D.A."/>
            <person name="Frisvad J.C."/>
            <person name="Nielsen K.L."/>
        </authorList>
    </citation>
    <scope>NUCLEOTIDE SEQUENCE</scope>
    <source>
        <strain evidence="4">IBT 30069</strain>
    </source>
</reference>
<keyword evidence="3" id="KW-1133">Transmembrane helix</keyword>
<dbReference type="GO" id="GO:0043386">
    <property type="term" value="P:mycotoxin biosynthetic process"/>
    <property type="evidence" value="ECO:0007669"/>
    <property type="project" value="InterPro"/>
</dbReference>
<keyword evidence="3" id="KW-0812">Transmembrane</keyword>
<reference evidence="4" key="1">
    <citation type="submission" date="2022-11" db="EMBL/GenBank/DDBJ databases">
        <authorList>
            <person name="Petersen C."/>
        </authorList>
    </citation>
    <scope>NUCLEOTIDE SEQUENCE</scope>
    <source>
        <strain evidence="4">IBT 30069</strain>
    </source>
</reference>
<comment type="similarity">
    <text evidence="2">Belongs to the ustYa family.</text>
</comment>
<evidence type="ECO:0000256" key="1">
    <source>
        <dbReference type="ARBA" id="ARBA00004685"/>
    </source>
</evidence>
<dbReference type="AlphaFoldDB" id="A0A9W9ET25"/>
<evidence type="ECO:0008006" key="6">
    <source>
        <dbReference type="Google" id="ProtNLM"/>
    </source>
</evidence>
<keyword evidence="5" id="KW-1185">Reference proteome</keyword>
<evidence type="ECO:0000313" key="5">
    <source>
        <dbReference type="Proteomes" id="UP001149165"/>
    </source>
</evidence>
<protein>
    <recommendedName>
        <fullName evidence="6">Tat pathway signal sequence</fullName>
    </recommendedName>
</protein>
<accession>A0A9W9ET25</accession>
<evidence type="ECO:0000256" key="2">
    <source>
        <dbReference type="ARBA" id="ARBA00035112"/>
    </source>
</evidence>
<dbReference type="InterPro" id="IPR021765">
    <property type="entry name" value="UstYa-like"/>
</dbReference>
<dbReference type="Pfam" id="PF11807">
    <property type="entry name" value="UstYa"/>
    <property type="match status" value="1"/>
</dbReference>
<sequence length="282" mass="31948">MAVSSSDARYEKLDDAEIDEESIDLTASLLPIKAHNRSNRYMNISKPALTALLGVSCLLNVIIALAILYVTLYKTSSGILHTQPAYSPAQDAVSYKPVTFITGFAHDISIYQKKPSPEVDQAWVDLYDTISIKDWGIFRMNRDDASRLLNKTYPYPGDPGYYIGELAVSHQLHCLNRLRQGLSLEYYKNVYGPEEFEEEDGTLGWGHISHCLESVRQALVCASDVSVIPWTWDSRNQRAAAYADNVHSCRDFDKIKSWGHQHHPVLKFDPNVYIEDDLARYV</sequence>
<organism evidence="4 5">
    <name type="scientific">Penicillium angulare</name>
    <dbReference type="NCBI Taxonomy" id="116970"/>
    <lineage>
        <taxon>Eukaryota</taxon>
        <taxon>Fungi</taxon>
        <taxon>Dikarya</taxon>
        <taxon>Ascomycota</taxon>
        <taxon>Pezizomycotina</taxon>
        <taxon>Eurotiomycetes</taxon>
        <taxon>Eurotiomycetidae</taxon>
        <taxon>Eurotiales</taxon>
        <taxon>Aspergillaceae</taxon>
        <taxon>Penicillium</taxon>
    </lineage>
</organism>
<feature type="transmembrane region" description="Helical" evidence="3">
    <location>
        <begin position="48"/>
        <end position="72"/>
    </location>
</feature>
<proteinExistence type="inferred from homology"/>
<dbReference type="Proteomes" id="UP001149165">
    <property type="component" value="Unassembled WGS sequence"/>
</dbReference>
<dbReference type="PANTHER" id="PTHR33365">
    <property type="entry name" value="YALI0B05434P"/>
    <property type="match status" value="1"/>
</dbReference>
<name>A0A9W9ET25_9EURO</name>
<keyword evidence="3" id="KW-0472">Membrane</keyword>
<gene>
    <name evidence="4" type="ORF">N7456_011138</name>
</gene>
<comment type="pathway">
    <text evidence="1">Mycotoxin biosynthesis.</text>
</comment>
<dbReference type="OrthoDB" id="3687641at2759"/>
<evidence type="ECO:0000256" key="3">
    <source>
        <dbReference type="SAM" id="Phobius"/>
    </source>
</evidence>